<dbReference type="InterPro" id="IPR029056">
    <property type="entry name" value="Ribokinase-like"/>
</dbReference>
<keyword evidence="11 18" id="KW-0413">Isomerase</keyword>
<dbReference type="SUPFAM" id="SSF53613">
    <property type="entry name" value="Ribokinase-like"/>
    <property type="match status" value="1"/>
</dbReference>
<dbReference type="GO" id="GO:0052856">
    <property type="term" value="F:NAD(P)HX epimerase activity"/>
    <property type="evidence" value="ECO:0007669"/>
    <property type="project" value="UniProtKB-UniRule"/>
</dbReference>
<dbReference type="HAMAP" id="MF_01966">
    <property type="entry name" value="NADHX_epimerase"/>
    <property type="match status" value="1"/>
</dbReference>
<evidence type="ECO:0000256" key="4">
    <source>
        <dbReference type="ARBA" id="ARBA00009524"/>
    </source>
</evidence>
<dbReference type="EMBL" id="CP001759">
    <property type="protein sequence ID" value="ACZ49345.1"/>
    <property type="molecule type" value="Genomic_DNA"/>
</dbReference>
<dbReference type="GO" id="GO:0052855">
    <property type="term" value="F:ADP-dependent NAD(P)H-hydrate dehydratase activity"/>
    <property type="evidence" value="ECO:0007669"/>
    <property type="project" value="UniProtKB-UniRule"/>
</dbReference>
<comment type="similarity">
    <text evidence="17">Belongs to the NnrD/CARKD family.</text>
</comment>
<keyword evidence="10 17" id="KW-0520">NAD</keyword>
<dbReference type="InterPro" id="IPR004443">
    <property type="entry name" value="YjeF_N_dom"/>
</dbReference>
<evidence type="ECO:0000256" key="1">
    <source>
        <dbReference type="ARBA" id="ARBA00000013"/>
    </source>
</evidence>
<keyword evidence="22" id="KW-0808">Transferase</keyword>
<feature type="binding site" evidence="18">
    <location>
        <position position="107"/>
    </location>
    <ligand>
        <name>K(+)</name>
        <dbReference type="ChEBI" id="CHEBI:29103"/>
    </ligand>
</feature>
<keyword evidence="8 17" id="KW-0521">NADP</keyword>
<dbReference type="PROSITE" id="PS51385">
    <property type="entry name" value="YJEF_N"/>
    <property type="match status" value="1"/>
</dbReference>
<comment type="catalytic activity">
    <reaction evidence="2 18 19">
        <text>(6R)-NADPHX = (6S)-NADPHX</text>
        <dbReference type="Rhea" id="RHEA:32227"/>
        <dbReference type="ChEBI" id="CHEBI:64076"/>
        <dbReference type="ChEBI" id="CHEBI:64077"/>
        <dbReference type="EC" id="5.1.99.6"/>
    </reaction>
</comment>
<dbReference type="eggNOG" id="COG0062">
    <property type="taxonomic scope" value="Bacteria"/>
</dbReference>
<dbReference type="KEGG" id="acn:ACIS_00803"/>
<evidence type="ECO:0000256" key="9">
    <source>
        <dbReference type="ARBA" id="ARBA00022958"/>
    </source>
</evidence>
<dbReference type="Gene3D" id="3.40.1190.20">
    <property type="match status" value="1"/>
</dbReference>
<dbReference type="GO" id="GO:0046872">
    <property type="term" value="F:metal ion binding"/>
    <property type="evidence" value="ECO:0007669"/>
    <property type="project" value="UniProtKB-UniRule"/>
</dbReference>
<dbReference type="EC" id="4.2.1.136" evidence="19"/>
<comment type="catalytic activity">
    <reaction evidence="16 17 19">
        <text>(6S)-NADPHX + ADP = AMP + phosphate + NADPH + H(+)</text>
        <dbReference type="Rhea" id="RHEA:32235"/>
        <dbReference type="ChEBI" id="CHEBI:15378"/>
        <dbReference type="ChEBI" id="CHEBI:43474"/>
        <dbReference type="ChEBI" id="CHEBI:57783"/>
        <dbReference type="ChEBI" id="CHEBI:64076"/>
        <dbReference type="ChEBI" id="CHEBI:456215"/>
        <dbReference type="ChEBI" id="CHEBI:456216"/>
        <dbReference type="EC" id="4.2.1.136"/>
    </reaction>
</comment>
<dbReference type="GO" id="GO:0005524">
    <property type="term" value="F:ATP binding"/>
    <property type="evidence" value="ECO:0007669"/>
    <property type="project" value="UniProtKB-UniRule"/>
</dbReference>
<keyword evidence="9 18" id="KW-0630">Potassium</keyword>
<evidence type="ECO:0000259" key="20">
    <source>
        <dbReference type="PROSITE" id="PS51383"/>
    </source>
</evidence>
<dbReference type="PIRSF" id="PIRSF017184">
    <property type="entry name" value="Nnr"/>
    <property type="match status" value="1"/>
</dbReference>
<feature type="binding site" evidence="17">
    <location>
        <position position="237"/>
    </location>
    <ligand>
        <name>(6S)-NADPHX</name>
        <dbReference type="ChEBI" id="CHEBI:64076"/>
    </ligand>
</feature>
<comment type="similarity">
    <text evidence="18">Belongs to the NnrE/AIBP family.</text>
</comment>
<evidence type="ECO:0000259" key="21">
    <source>
        <dbReference type="PROSITE" id="PS51385"/>
    </source>
</evidence>
<organism evidence="22 23">
    <name type="scientific">Anaplasma centrale (strain Israel)</name>
    <name type="common">Anaplasma marginale subsp. centrale (strain Israel)</name>
    <dbReference type="NCBI Taxonomy" id="574556"/>
    <lineage>
        <taxon>Bacteria</taxon>
        <taxon>Pseudomonadati</taxon>
        <taxon>Pseudomonadota</taxon>
        <taxon>Alphaproteobacteria</taxon>
        <taxon>Rickettsiales</taxon>
        <taxon>Anaplasmataceae</taxon>
        <taxon>Anaplasma</taxon>
    </lineage>
</organism>
<evidence type="ECO:0000256" key="3">
    <source>
        <dbReference type="ARBA" id="ARBA00006001"/>
    </source>
</evidence>
<comment type="catalytic activity">
    <reaction evidence="15 17 19">
        <text>(6S)-NADHX + ADP = AMP + phosphate + NADH + H(+)</text>
        <dbReference type="Rhea" id="RHEA:32223"/>
        <dbReference type="ChEBI" id="CHEBI:15378"/>
        <dbReference type="ChEBI" id="CHEBI:43474"/>
        <dbReference type="ChEBI" id="CHEBI:57945"/>
        <dbReference type="ChEBI" id="CHEBI:64074"/>
        <dbReference type="ChEBI" id="CHEBI:456215"/>
        <dbReference type="ChEBI" id="CHEBI:456216"/>
        <dbReference type="EC" id="4.2.1.136"/>
    </reaction>
</comment>
<feature type="binding site" evidence="17">
    <location>
        <begin position="380"/>
        <end position="384"/>
    </location>
    <ligand>
        <name>AMP</name>
        <dbReference type="ChEBI" id="CHEBI:456215"/>
    </ligand>
</feature>
<keyword evidence="12 17" id="KW-0456">Lyase</keyword>
<keyword evidence="6 17" id="KW-0547">Nucleotide-binding</keyword>
<dbReference type="Pfam" id="PF01256">
    <property type="entry name" value="Carb_kinase"/>
    <property type="match status" value="1"/>
</dbReference>
<dbReference type="GO" id="GO:0110051">
    <property type="term" value="P:metabolite repair"/>
    <property type="evidence" value="ECO:0007669"/>
    <property type="project" value="TreeGrafter"/>
</dbReference>
<gene>
    <name evidence="17" type="primary">nnrD</name>
    <name evidence="18" type="synonym">nnrE</name>
    <name evidence="22" type="ordered locus">ACIS_00803</name>
</gene>
<comment type="catalytic activity">
    <reaction evidence="1 18 19">
        <text>(6R)-NADHX = (6S)-NADHX</text>
        <dbReference type="Rhea" id="RHEA:32215"/>
        <dbReference type="ChEBI" id="CHEBI:64074"/>
        <dbReference type="ChEBI" id="CHEBI:64075"/>
        <dbReference type="EC" id="5.1.99.6"/>
    </reaction>
</comment>
<dbReference type="GO" id="GO:0046496">
    <property type="term" value="P:nicotinamide nucleotide metabolic process"/>
    <property type="evidence" value="ECO:0007669"/>
    <property type="project" value="UniProtKB-UniRule"/>
</dbReference>
<feature type="binding site" evidence="18">
    <location>
        <begin position="111"/>
        <end position="117"/>
    </location>
    <ligand>
        <name>(6S)-NADPHX</name>
        <dbReference type="ChEBI" id="CHEBI:64076"/>
    </ligand>
</feature>
<dbReference type="NCBIfam" id="TIGR00196">
    <property type="entry name" value="yjeF_cterm"/>
    <property type="match status" value="1"/>
</dbReference>
<feature type="binding site" evidence="17">
    <location>
        <position position="410"/>
    </location>
    <ligand>
        <name>(6S)-NADPHX</name>
        <dbReference type="ChEBI" id="CHEBI:64076"/>
    </ligand>
</feature>
<dbReference type="InterPro" id="IPR000631">
    <property type="entry name" value="CARKD"/>
</dbReference>
<dbReference type="PROSITE" id="PS51383">
    <property type="entry name" value="YJEF_C_3"/>
    <property type="match status" value="1"/>
</dbReference>
<dbReference type="InterPro" id="IPR036652">
    <property type="entry name" value="YjeF_N_dom_sf"/>
</dbReference>
<sequence length="477" mass="49662">MSCVMSSILSVAQFRACERGSDVPVEELILRAGAAVAEEVVRYFSKRPVLVLCGPGNNGKDGAVVAELLERSGWPVRVLNYRGGVNGGGVSPLIPEDFSINEDLIVDAIFGVGLSRAMDADLQEIASKINSSGKHVVAVDIPSGINSDTGEVMGAAIEADLTITFSCLKFGHVISPGRYHSGDVCIKDIGLAVDGTQAFRNTPDLWGTLIPKPNYRSHKYSRGYAAVCSVGVRSVGAVKLAALAALRIGSGAVAVACADEEICLYASALTAVMYKPYKEVLSDSRVTAVLVGPGGDVLDDALRDKVLVALNSGKKCVLDAGGISVFQDDTETLLSCIAQGNVVLTPHEGEFKRIFPDLRGSVVERARSAARMSGAVVVLKGHDTVIAHPDGNVVVNNNAPSSLATIGSGDVLAGIITGLIAAGMPEFAAACCGVWIHGACGKKHKIGLIADDMVQQIPGELALLAEGGSLGFFDDYI</sequence>
<dbReference type="SUPFAM" id="SSF64153">
    <property type="entry name" value="YjeF N-terminal domain-like"/>
    <property type="match status" value="1"/>
</dbReference>
<feature type="binding site" evidence="18">
    <location>
        <begin position="57"/>
        <end position="61"/>
    </location>
    <ligand>
        <name>(6S)-NADPHX</name>
        <dbReference type="ChEBI" id="CHEBI:64076"/>
    </ligand>
</feature>
<evidence type="ECO:0000256" key="17">
    <source>
        <dbReference type="HAMAP-Rule" id="MF_01965"/>
    </source>
</evidence>
<evidence type="ECO:0000313" key="23">
    <source>
        <dbReference type="Proteomes" id="UP000000630"/>
    </source>
</evidence>
<evidence type="ECO:0000256" key="14">
    <source>
        <dbReference type="ARBA" id="ARBA00025153"/>
    </source>
</evidence>
<evidence type="ECO:0000256" key="8">
    <source>
        <dbReference type="ARBA" id="ARBA00022857"/>
    </source>
</evidence>
<comment type="similarity">
    <text evidence="3 19">In the N-terminal section; belongs to the NnrE/AIBP family.</text>
</comment>
<evidence type="ECO:0000256" key="2">
    <source>
        <dbReference type="ARBA" id="ARBA00000909"/>
    </source>
</evidence>
<accession>D1AS92</accession>
<evidence type="ECO:0000313" key="22">
    <source>
        <dbReference type="EMBL" id="ACZ49345.1"/>
    </source>
</evidence>
<evidence type="ECO:0000256" key="18">
    <source>
        <dbReference type="HAMAP-Rule" id="MF_01966"/>
    </source>
</evidence>
<comment type="caution">
    <text evidence="18">Lacks conserved residue(s) required for the propagation of feature annotation.</text>
</comment>
<keyword evidence="7 17" id="KW-0067">ATP-binding</keyword>
<dbReference type="eggNOG" id="COG0063">
    <property type="taxonomic scope" value="Bacteria"/>
</dbReference>
<comment type="function">
    <text evidence="18">Catalyzes the epimerization of the S- and R-forms of NAD(P)HX, a damaged form of NAD(P)H that is a result of enzymatic or heat-dependent hydration. This is a prerequisite for the S-specific NAD(P)H-hydrate dehydratase to allow the repair of both epimers of NAD(P)HX.</text>
</comment>
<evidence type="ECO:0000256" key="19">
    <source>
        <dbReference type="PIRNR" id="PIRNR017184"/>
    </source>
</evidence>
<feature type="binding site" evidence="17">
    <location>
        <position position="294"/>
    </location>
    <ligand>
        <name>(6S)-NADPHX</name>
        <dbReference type="ChEBI" id="CHEBI:64076"/>
    </ligand>
</feature>
<evidence type="ECO:0000256" key="10">
    <source>
        <dbReference type="ARBA" id="ARBA00023027"/>
    </source>
</evidence>
<evidence type="ECO:0000256" key="5">
    <source>
        <dbReference type="ARBA" id="ARBA00022723"/>
    </source>
</evidence>
<dbReference type="HOGENOM" id="CLU_024853_4_1_5"/>
<comment type="similarity">
    <text evidence="4 19">In the C-terminal section; belongs to the NnrD/CARKD family.</text>
</comment>
<feature type="domain" description="YjeF N-terminal" evidence="21">
    <location>
        <begin position="9"/>
        <end position="197"/>
    </location>
</feature>
<keyword evidence="23" id="KW-1185">Reference proteome</keyword>
<evidence type="ECO:0000256" key="11">
    <source>
        <dbReference type="ARBA" id="ARBA00023235"/>
    </source>
</evidence>
<comment type="function">
    <text evidence="17">Catalyzes the dehydration of the S-form of NAD(P)HX at the expense of ADP, which is converted to AMP. Together with NAD(P)HX epimerase, which catalyzes the epimerization of the S- and R-forms, the enzyme allows the repair of both epimers of NAD(P)HX, a damaged form of NAD(P)H that is a result of enzymatic or heat-dependent hydration.</text>
</comment>
<dbReference type="Gene3D" id="3.40.50.10260">
    <property type="entry name" value="YjeF N-terminal domain"/>
    <property type="match status" value="2"/>
</dbReference>
<feature type="domain" description="YjeF C-terminal" evidence="20">
    <location>
        <begin position="202"/>
        <end position="464"/>
    </location>
</feature>
<dbReference type="STRING" id="574556.ACIS_00803"/>
<evidence type="ECO:0000256" key="16">
    <source>
        <dbReference type="ARBA" id="ARBA00049209"/>
    </source>
</evidence>
<dbReference type="Proteomes" id="UP000000630">
    <property type="component" value="Chromosome"/>
</dbReference>
<evidence type="ECO:0000256" key="7">
    <source>
        <dbReference type="ARBA" id="ARBA00022840"/>
    </source>
</evidence>
<proteinExistence type="inferred from homology"/>
<feature type="binding site" evidence="18">
    <location>
        <position position="58"/>
    </location>
    <ligand>
        <name>K(+)</name>
        <dbReference type="ChEBI" id="CHEBI:29103"/>
    </ligand>
</feature>
<protein>
    <recommendedName>
        <fullName evidence="19">Bifunctional NAD(P)H-hydrate repair enzyme</fullName>
    </recommendedName>
    <alternativeName>
        <fullName evidence="19">Nicotinamide nucleotide repair protein</fullName>
    </alternativeName>
    <domain>
        <recommendedName>
            <fullName evidence="19">ADP-dependent (S)-NAD(P)H-hydrate dehydratase</fullName>
            <ecNumber evidence="19">4.2.1.136</ecNumber>
        </recommendedName>
        <alternativeName>
            <fullName evidence="19">ADP-dependent NAD(P)HX dehydratase</fullName>
        </alternativeName>
    </domain>
    <domain>
        <recommendedName>
            <fullName evidence="19">NAD(P)H-hydrate epimerase</fullName>
            <ecNumber evidence="19">5.1.99.6</ecNumber>
        </recommendedName>
    </domain>
</protein>
<evidence type="ECO:0000256" key="13">
    <source>
        <dbReference type="ARBA" id="ARBA00023268"/>
    </source>
</evidence>
<keyword evidence="13" id="KW-0511">Multifunctional enzyme</keyword>
<dbReference type="AlphaFoldDB" id="D1AS92"/>
<dbReference type="InterPro" id="IPR030677">
    <property type="entry name" value="Nnr"/>
</dbReference>
<dbReference type="HAMAP" id="MF_01965">
    <property type="entry name" value="NADHX_dehydratase"/>
    <property type="match status" value="1"/>
</dbReference>
<reference evidence="22 23" key="1">
    <citation type="journal article" date="2010" name="J. Bacteriol.">
        <title>Complete genome sequence of Anaplasma marginale subsp. centrale.</title>
        <authorList>
            <person name="Herndon D.R."/>
            <person name="Palmer G.H."/>
            <person name="Shkap V."/>
            <person name="Knowles D.P. Jr."/>
            <person name="Brayton K.A."/>
        </authorList>
    </citation>
    <scope>NUCLEOTIDE SEQUENCE [LARGE SCALE GENOMIC DNA]</scope>
    <source>
        <strain evidence="22 23">Israel</strain>
    </source>
</reference>
<keyword evidence="22" id="KW-0418">Kinase</keyword>
<evidence type="ECO:0000256" key="15">
    <source>
        <dbReference type="ARBA" id="ARBA00048238"/>
    </source>
</evidence>
<dbReference type="EC" id="5.1.99.6" evidence="19"/>
<dbReference type="GO" id="GO:0016301">
    <property type="term" value="F:kinase activity"/>
    <property type="evidence" value="ECO:0007669"/>
    <property type="project" value="UniProtKB-KW"/>
</dbReference>
<evidence type="ECO:0000256" key="6">
    <source>
        <dbReference type="ARBA" id="ARBA00022741"/>
    </source>
</evidence>
<feature type="binding site" evidence="17">
    <location>
        <position position="409"/>
    </location>
    <ligand>
        <name>AMP</name>
        <dbReference type="ChEBI" id="CHEBI:456215"/>
    </ligand>
</feature>
<keyword evidence="5 18" id="KW-0479">Metal-binding</keyword>
<name>D1AS92_ANACI</name>
<dbReference type="CDD" id="cd01171">
    <property type="entry name" value="YXKO-related"/>
    <property type="match status" value="1"/>
</dbReference>
<comment type="function">
    <text evidence="14 19">Bifunctional enzyme that catalyzes the epimerization of the S- and R-forms of NAD(P)HX and the dehydration of the S-form of NAD(P)HX at the expense of ADP, which is converted to AMP. This allows the repair of both epimers of NAD(P)HX, a damaged form of NAD(P)H that is a result of enzymatic or heat-dependent hydration.</text>
</comment>
<comment type="cofactor">
    <cofactor evidence="18 19">
        <name>K(+)</name>
        <dbReference type="ChEBI" id="CHEBI:29103"/>
    </cofactor>
    <text evidence="18 19">Binds 1 potassium ion per subunit.</text>
</comment>
<feature type="binding site" evidence="18">
    <location>
        <position position="143"/>
    </location>
    <ligand>
        <name>K(+)</name>
        <dbReference type="ChEBI" id="CHEBI:29103"/>
    </ligand>
</feature>
<dbReference type="Pfam" id="PF03853">
    <property type="entry name" value="YjeF_N"/>
    <property type="match status" value="2"/>
</dbReference>
<dbReference type="PANTHER" id="PTHR12592">
    <property type="entry name" value="ATP-DEPENDENT (S)-NAD(P)H-HYDRATE DEHYDRATASE FAMILY MEMBER"/>
    <property type="match status" value="1"/>
</dbReference>
<comment type="cofactor">
    <cofactor evidence="17">
        <name>Mg(2+)</name>
        <dbReference type="ChEBI" id="CHEBI:18420"/>
    </cofactor>
</comment>
<feature type="binding site" evidence="17">
    <location>
        <position position="347"/>
    </location>
    <ligand>
        <name>(6S)-NADPHX</name>
        <dbReference type="ChEBI" id="CHEBI:64076"/>
    </ligand>
</feature>
<comment type="subunit">
    <text evidence="17">Homotetramer.</text>
</comment>
<feature type="binding site" evidence="18">
    <location>
        <position position="140"/>
    </location>
    <ligand>
        <name>(6S)-NADPHX</name>
        <dbReference type="ChEBI" id="CHEBI:64076"/>
    </ligand>
</feature>
<dbReference type="PANTHER" id="PTHR12592:SF0">
    <property type="entry name" value="ATP-DEPENDENT (S)-NAD(P)H-HYDRATE DEHYDRATASE"/>
    <property type="match status" value="1"/>
</dbReference>
<evidence type="ECO:0000256" key="12">
    <source>
        <dbReference type="ARBA" id="ARBA00023239"/>
    </source>
</evidence>